<dbReference type="Gene3D" id="1.20.58.2150">
    <property type="match status" value="1"/>
</dbReference>
<evidence type="ECO:0000313" key="3">
    <source>
        <dbReference type="EMBL" id="GAF02105.1"/>
    </source>
</evidence>
<evidence type="ECO:0000313" key="4">
    <source>
        <dbReference type="Proteomes" id="UP000019402"/>
    </source>
</evidence>
<dbReference type="Pfam" id="PF15979">
    <property type="entry name" value="Glyco_hydro_115"/>
    <property type="match status" value="1"/>
</dbReference>
<accession>W7XVH9</accession>
<dbReference type="InterPro" id="IPR029018">
    <property type="entry name" value="Hex-like_dom2"/>
</dbReference>
<dbReference type="eggNOG" id="ENOG502Z7KK">
    <property type="taxonomic scope" value="Bacteria"/>
</dbReference>
<reference evidence="3 4" key="1">
    <citation type="journal article" date="2014" name="Genome Announc.">
        <title>Draft Genome Sequence of Cytophaga fermentans JCM 21142T, a Facultative Anaerobe Isolated from Marine Mud.</title>
        <authorList>
            <person name="Starns D."/>
            <person name="Oshima K."/>
            <person name="Suda W."/>
            <person name="Iino T."/>
            <person name="Yuki M."/>
            <person name="Inoue J."/>
            <person name="Kitamura K."/>
            <person name="Iida T."/>
            <person name="Darby A."/>
            <person name="Hattori M."/>
            <person name="Ohkuma M."/>
        </authorList>
    </citation>
    <scope>NUCLEOTIDE SEQUENCE [LARGE SCALE GENOMIC DNA]</scope>
    <source>
        <strain evidence="3 4">JCM 21142</strain>
    </source>
</reference>
<dbReference type="InterPro" id="IPR042301">
    <property type="entry name" value="GH115_sf"/>
</dbReference>
<name>W7XVH9_9BACT</name>
<dbReference type="PANTHER" id="PTHR37842">
    <property type="match status" value="1"/>
</dbReference>
<gene>
    <name evidence="3" type="ORF">JCM21142_2732</name>
</gene>
<dbReference type="AlphaFoldDB" id="W7XVH9"/>
<keyword evidence="4" id="KW-1185">Reference proteome</keyword>
<dbReference type="Gene3D" id="3.20.20.520">
    <property type="entry name" value="Glycosyl hydrolase family 115"/>
    <property type="match status" value="1"/>
</dbReference>
<organism evidence="3 4">
    <name type="scientific">Saccharicrinis fermentans DSM 9555 = JCM 21142</name>
    <dbReference type="NCBI Taxonomy" id="869213"/>
    <lineage>
        <taxon>Bacteria</taxon>
        <taxon>Pseudomonadati</taxon>
        <taxon>Bacteroidota</taxon>
        <taxon>Bacteroidia</taxon>
        <taxon>Marinilabiliales</taxon>
        <taxon>Marinilabiliaceae</taxon>
        <taxon>Saccharicrinis</taxon>
    </lineage>
</organism>
<evidence type="ECO:0000256" key="1">
    <source>
        <dbReference type="ARBA" id="ARBA00022801"/>
    </source>
</evidence>
<comment type="caution">
    <text evidence="3">The sequence shown here is derived from an EMBL/GenBank/DDBJ whole genome shotgun (WGS) entry which is preliminary data.</text>
</comment>
<dbReference type="GO" id="GO:0005975">
    <property type="term" value="P:carbohydrate metabolic process"/>
    <property type="evidence" value="ECO:0007669"/>
    <property type="project" value="UniProtKB-ARBA"/>
</dbReference>
<dbReference type="RefSeq" id="WP_052343342.1">
    <property type="nucleotide sequence ID" value="NZ_BAMD01000005.1"/>
</dbReference>
<dbReference type="GO" id="GO:0016787">
    <property type="term" value="F:hydrolase activity"/>
    <property type="evidence" value="ECO:0007669"/>
    <property type="project" value="UniProtKB-KW"/>
</dbReference>
<dbReference type="OrthoDB" id="8727830at2"/>
<protein>
    <recommendedName>
        <fullName evidence="2">Gylcosyl hydrolase 115 C-terminal domain-containing protein</fullName>
    </recommendedName>
</protein>
<dbReference type="SUPFAM" id="SSF55545">
    <property type="entry name" value="beta-N-acetylhexosaminidase-like domain"/>
    <property type="match status" value="1"/>
</dbReference>
<dbReference type="Proteomes" id="UP000019402">
    <property type="component" value="Unassembled WGS sequence"/>
</dbReference>
<dbReference type="PROSITE" id="PS51257">
    <property type="entry name" value="PROKAR_LIPOPROTEIN"/>
    <property type="match status" value="1"/>
</dbReference>
<dbReference type="PANTHER" id="PTHR37842:SF2">
    <property type="entry name" value="GYLCOSYL HYDROLASE 115 C-TERMINAL DOMAIN-CONTAINING PROTEIN"/>
    <property type="match status" value="1"/>
</dbReference>
<keyword evidence="1" id="KW-0378">Hydrolase</keyword>
<dbReference type="Pfam" id="PF17829">
    <property type="entry name" value="GH115_C"/>
    <property type="match status" value="1"/>
</dbReference>
<proteinExistence type="predicted"/>
<dbReference type="Gene3D" id="2.60.120.1620">
    <property type="match status" value="1"/>
</dbReference>
<evidence type="ECO:0000259" key="2">
    <source>
        <dbReference type="Pfam" id="PF17829"/>
    </source>
</evidence>
<dbReference type="InterPro" id="IPR031924">
    <property type="entry name" value="GH115"/>
</dbReference>
<dbReference type="EMBL" id="BAMD01000005">
    <property type="protein sequence ID" value="GAF02105.1"/>
    <property type="molecule type" value="Genomic_DNA"/>
</dbReference>
<dbReference type="InterPro" id="IPR041437">
    <property type="entry name" value="GH115_C"/>
</dbReference>
<dbReference type="STRING" id="869213.GCA_000517085_04203"/>
<sequence>MKVCYYTIILLFALLSCKKQISHGYTTISAGEPLVIYVSEECDSLIHWAISDVAQSIEYATGSKWIIKEIKELSEVNTSDNNIIIGLFNDPIIQEAKVVDVQLWQDAWEQFLLQHSDNKLFIVGSDIRGTVYGIFEVAERMGISPWKWWADVVPLPQKIMSLELPAEGIIESPSVKYRGIFLNDEDWGLQPWAARTFEPETGDIGPKTYEKIFQLLLRLKANTIWPAMHHCTKPFFAIEGNAEMAKKYHIAIGSSHAEPMLRNNVREWNMSKDGRFNYFTNRRNVQEYWQDRVSETKDAGMECLYTMGMRGIHDSKMEGASNRAEMVQILDTILKDQRDILSSTLKASIENIPQVLVPYKEVLDLYNAGLNVPEDITLMWCDDNYGYIRRLSDEEEQKRKGRAGVYYHLSYWGRPHDYLWLSTTQPGLIWYEMSKAYQNGADEMWIANVGDMKPNEYNMEFFLDLAWDINGVNSMNIKEHLRNFYSREFGVNNGALIANLMDEYYRLAFLRKPEYMGWSQTEPTTITRESDFNQFSNGNEVQRRIDYYKDLVDQMNKVKVGVDSRLQDSFFQLVEYPVCGAAAMNFKFMFAQMAYNAQTYKDKCTFNEGVKQAYADIDSLTMRYNTSISNGKWKYMMDSKPRSLPVFQLPDYHMARVDSLEKRALPEEAVIFIQAKDFKQAKGFENFQWEVIHGLGYSNASVTLYPFVQKYFAEDRPCVSYRFHTKERGKYEVEIRCLPTHSIHFDHELGVSLDNRAYQNFKLNTKGRSLEWKNNVLRNFKSVKYMVQIDQPGEHELSLSVNQTGIVIDQIAIGLVGHHRFYEIPK</sequence>
<feature type="domain" description="Gylcosyl hydrolase 115 C-terminal" evidence="2">
    <location>
        <begin position="670"/>
        <end position="817"/>
    </location>
</feature>
<dbReference type="Gene3D" id="3.30.379.10">
    <property type="entry name" value="Chitobiase/beta-hexosaminidase domain 2-like"/>
    <property type="match status" value="1"/>
</dbReference>